<dbReference type="CDD" id="cd06193">
    <property type="entry name" value="siderophore_interacting"/>
    <property type="match status" value="1"/>
</dbReference>
<dbReference type="SUPFAM" id="SSF63380">
    <property type="entry name" value="Riboflavin synthase domain-like"/>
    <property type="match status" value="1"/>
</dbReference>
<evidence type="ECO:0000259" key="1">
    <source>
        <dbReference type="PROSITE" id="PS51384"/>
    </source>
</evidence>
<dbReference type="Gene3D" id="2.40.30.10">
    <property type="entry name" value="Translation factors"/>
    <property type="match status" value="1"/>
</dbReference>
<dbReference type="InterPro" id="IPR013113">
    <property type="entry name" value="SIP_FAD-bd"/>
</dbReference>
<dbReference type="InterPro" id="IPR007037">
    <property type="entry name" value="SIP_rossman_dom"/>
</dbReference>
<dbReference type="PANTHER" id="PTHR30157:SF0">
    <property type="entry name" value="NADPH-DEPENDENT FERRIC-CHELATE REDUCTASE"/>
    <property type="match status" value="1"/>
</dbReference>
<evidence type="ECO:0000313" key="2">
    <source>
        <dbReference type="EMBL" id="GIE21966.1"/>
    </source>
</evidence>
<comment type="caution">
    <text evidence="2">The sequence shown here is derived from an EMBL/GenBank/DDBJ whole genome shotgun (WGS) entry which is preliminary data.</text>
</comment>
<gene>
    <name evidence="2" type="ORF">Ahu01nite_050680</name>
</gene>
<dbReference type="InterPro" id="IPR039261">
    <property type="entry name" value="FNR_nucleotide-bd"/>
</dbReference>
<dbReference type="InterPro" id="IPR039374">
    <property type="entry name" value="SIP_fam"/>
</dbReference>
<dbReference type="Proteomes" id="UP000603200">
    <property type="component" value="Unassembled WGS sequence"/>
</dbReference>
<accession>A0ABQ3ZTP4</accession>
<dbReference type="Pfam" id="PF04954">
    <property type="entry name" value="SIP"/>
    <property type="match status" value="1"/>
</dbReference>
<dbReference type="InterPro" id="IPR017938">
    <property type="entry name" value="Riboflavin_synthase-like_b-brl"/>
</dbReference>
<dbReference type="PROSITE" id="PS51384">
    <property type="entry name" value="FAD_FR"/>
    <property type="match status" value="1"/>
</dbReference>
<dbReference type="InterPro" id="IPR017927">
    <property type="entry name" value="FAD-bd_FR_type"/>
</dbReference>
<dbReference type="Pfam" id="PF08021">
    <property type="entry name" value="FAD_binding_9"/>
    <property type="match status" value="1"/>
</dbReference>
<proteinExistence type="predicted"/>
<protein>
    <submittedName>
        <fullName evidence="2">Siderophore-interacting protein</fullName>
    </submittedName>
</protein>
<keyword evidence="3" id="KW-1185">Reference proteome</keyword>
<reference evidence="2 3" key="1">
    <citation type="submission" date="2021-01" db="EMBL/GenBank/DDBJ databases">
        <title>Whole genome shotgun sequence of Actinoplanes humidus NBRC 14915.</title>
        <authorList>
            <person name="Komaki H."/>
            <person name="Tamura T."/>
        </authorList>
    </citation>
    <scope>NUCLEOTIDE SEQUENCE [LARGE SCALE GENOMIC DNA]</scope>
    <source>
        <strain evidence="2 3">NBRC 14915</strain>
    </source>
</reference>
<dbReference type="Gene3D" id="3.40.50.80">
    <property type="entry name" value="Nucleotide-binding domain of ferredoxin-NADP reductase (FNR) module"/>
    <property type="match status" value="1"/>
</dbReference>
<name>A0ABQ3ZTP4_9ACTN</name>
<evidence type="ECO:0000313" key="3">
    <source>
        <dbReference type="Proteomes" id="UP000603200"/>
    </source>
</evidence>
<organism evidence="2 3">
    <name type="scientific">Winogradskya humida</name>
    <dbReference type="NCBI Taxonomy" id="113566"/>
    <lineage>
        <taxon>Bacteria</taxon>
        <taxon>Bacillati</taxon>
        <taxon>Actinomycetota</taxon>
        <taxon>Actinomycetes</taxon>
        <taxon>Micromonosporales</taxon>
        <taxon>Micromonosporaceae</taxon>
        <taxon>Winogradskya</taxon>
    </lineage>
</organism>
<dbReference type="EMBL" id="BOMN01000064">
    <property type="protein sequence ID" value="GIE21966.1"/>
    <property type="molecule type" value="Genomic_DNA"/>
</dbReference>
<dbReference type="RefSeq" id="WP_203839073.1">
    <property type="nucleotide sequence ID" value="NZ_BAAATV010000002.1"/>
</dbReference>
<dbReference type="PANTHER" id="PTHR30157">
    <property type="entry name" value="FERRIC REDUCTASE, NADPH-DEPENDENT"/>
    <property type="match status" value="1"/>
</dbReference>
<sequence length="287" mass="31106">MTATSLLPVLRPYQPFALRVARTRRLSPSFVRVTLAGEALAEFAFHGFDQRINLLFLPATEDHEAFARQDDWMTEGRTCGAPLRVYTVRAFRAAPLEVDIDFVLHGDTSPASRWAGSAAPGDPVVMIGATHGHPVTDVAWKPPATADLLLLAADCTALPAAAAILESLDRPARAVIEVPERDDRLPIAGGHDITWLVRHDGDRIEPVVRDLLDTFSPGAAPAPVSAVADDSGDVVWDVPEETAGSFYAWLAGESGTVVSLRRHLVGECGIDRRAVAFMGYWKRGQVR</sequence>
<feature type="domain" description="FAD-binding FR-type" evidence="1">
    <location>
        <begin position="13"/>
        <end position="137"/>
    </location>
</feature>